<name>A2F5M7_TRIV3</name>
<dbReference type="Proteomes" id="UP000001542">
    <property type="component" value="Unassembled WGS sequence"/>
</dbReference>
<proteinExistence type="predicted"/>
<dbReference type="KEGG" id="tva:4757608"/>
<evidence type="ECO:0000313" key="2">
    <source>
        <dbReference type="Proteomes" id="UP000001542"/>
    </source>
</evidence>
<dbReference type="InParanoid" id="A2F5M7"/>
<dbReference type="VEuPathDB" id="TrichDB:TVAG_175590"/>
<dbReference type="VEuPathDB" id="TrichDB:TVAGG3_1055580"/>
<dbReference type="AlphaFoldDB" id="A2F5M7"/>
<dbReference type="InterPro" id="IPR026906">
    <property type="entry name" value="LRR_5"/>
</dbReference>
<dbReference type="InterPro" id="IPR053139">
    <property type="entry name" value="Surface_bspA-like"/>
</dbReference>
<gene>
    <name evidence="1" type="ORF">TVAG_175590</name>
</gene>
<dbReference type="SMR" id="A2F5M7"/>
<dbReference type="PANTHER" id="PTHR45661:SF3">
    <property type="entry name" value="IG-LIKE DOMAIN-CONTAINING PROTEIN"/>
    <property type="match status" value="1"/>
</dbReference>
<organism evidence="1 2">
    <name type="scientific">Trichomonas vaginalis (strain ATCC PRA-98 / G3)</name>
    <dbReference type="NCBI Taxonomy" id="412133"/>
    <lineage>
        <taxon>Eukaryota</taxon>
        <taxon>Metamonada</taxon>
        <taxon>Parabasalia</taxon>
        <taxon>Trichomonadida</taxon>
        <taxon>Trichomonadidae</taxon>
        <taxon>Trichomonas</taxon>
    </lineage>
</organism>
<accession>A2F5M7</accession>
<sequence>MLDHLILNVLISKKILINSEPSIDGSTMIISSADDFQNSENLIQQIESKSIETIKITGDSITEIPSFVGLKKVKFVNIDASQVTKIPDYCFYNSKKLKEVTIHQGLTGIGDYAFAFTTIEKINLENVNNIGPNSFAYCSQYKDLKIPQLSFIESFSNSGVINLTLLSDCDVAQISAYLPYLENVNIKKCDQLGSFSLCPKLKSILFQSEFEFTISQYSFSLSSIANIDLKNAKTIGSYSFENSKIKKSCSWK</sequence>
<dbReference type="Gene3D" id="3.80.10.10">
    <property type="entry name" value="Ribonuclease Inhibitor"/>
    <property type="match status" value="1"/>
</dbReference>
<keyword evidence="2" id="KW-1185">Reference proteome</keyword>
<dbReference type="RefSeq" id="XP_001312720.1">
    <property type="nucleotide sequence ID" value="XM_001312719.1"/>
</dbReference>
<dbReference type="InterPro" id="IPR032675">
    <property type="entry name" value="LRR_dom_sf"/>
</dbReference>
<reference evidence="1" key="2">
    <citation type="journal article" date="2007" name="Science">
        <title>Draft genome sequence of the sexually transmitted pathogen Trichomonas vaginalis.</title>
        <authorList>
            <person name="Carlton J.M."/>
            <person name="Hirt R.P."/>
            <person name="Silva J.C."/>
            <person name="Delcher A.L."/>
            <person name="Schatz M."/>
            <person name="Zhao Q."/>
            <person name="Wortman J.R."/>
            <person name="Bidwell S.L."/>
            <person name="Alsmark U.C.M."/>
            <person name="Besteiro S."/>
            <person name="Sicheritz-Ponten T."/>
            <person name="Noel C.J."/>
            <person name="Dacks J.B."/>
            <person name="Foster P.G."/>
            <person name="Simillion C."/>
            <person name="Van de Peer Y."/>
            <person name="Miranda-Saavedra D."/>
            <person name="Barton G.J."/>
            <person name="Westrop G.D."/>
            <person name="Mueller S."/>
            <person name="Dessi D."/>
            <person name="Fiori P.L."/>
            <person name="Ren Q."/>
            <person name="Paulsen I."/>
            <person name="Zhang H."/>
            <person name="Bastida-Corcuera F.D."/>
            <person name="Simoes-Barbosa A."/>
            <person name="Brown M.T."/>
            <person name="Hayes R.D."/>
            <person name="Mukherjee M."/>
            <person name="Okumura C.Y."/>
            <person name="Schneider R."/>
            <person name="Smith A.J."/>
            <person name="Vanacova S."/>
            <person name="Villalvazo M."/>
            <person name="Haas B.J."/>
            <person name="Pertea M."/>
            <person name="Feldblyum T.V."/>
            <person name="Utterback T.R."/>
            <person name="Shu C.L."/>
            <person name="Osoegawa K."/>
            <person name="de Jong P.J."/>
            <person name="Hrdy I."/>
            <person name="Horvathova L."/>
            <person name="Zubacova Z."/>
            <person name="Dolezal P."/>
            <person name="Malik S.B."/>
            <person name="Logsdon J.M. Jr."/>
            <person name="Henze K."/>
            <person name="Gupta A."/>
            <person name="Wang C.C."/>
            <person name="Dunne R.L."/>
            <person name="Upcroft J.A."/>
            <person name="Upcroft P."/>
            <person name="White O."/>
            <person name="Salzberg S.L."/>
            <person name="Tang P."/>
            <person name="Chiu C.-H."/>
            <person name="Lee Y.-S."/>
            <person name="Embley T.M."/>
            <person name="Coombs G.H."/>
            <person name="Mottram J.C."/>
            <person name="Tachezy J."/>
            <person name="Fraser-Liggett C.M."/>
            <person name="Johnson P.J."/>
        </authorList>
    </citation>
    <scope>NUCLEOTIDE SEQUENCE [LARGE SCALE GENOMIC DNA]</scope>
    <source>
        <strain evidence="1">G3</strain>
    </source>
</reference>
<protein>
    <submittedName>
        <fullName evidence="1">Leucine Rich Repeat family protein</fullName>
    </submittedName>
</protein>
<dbReference type="Pfam" id="PF13306">
    <property type="entry name" value="LRR_5"/>
    <property type="match status" value="2"/>
</dbReference>
<dbReference type="OrthoDB" id="6022531at2759"/>
<dbReference type="EMBL" id="DS113625">
    <property type="protein sequence ID" value="EAX99790.1"/>
    <property type="molecule type" value="Genomic_DNA"/>
</dbReference>
<dbReference type="PANTHER" id="PTHR45661">
    <property type="entry name" value="SURFACE ANTIGEN"/>
    <property type="match status" value="1"/>
</dbReference>
<evidence type="ECO:0000313" key="1">
    <source>
        <dbReference type="EMBL" id="EAX99790.1"/>
    </source>
</evidence>
<dbReference type="SUPFAM" id="SSF52058">
    <property type="entry name" value="L domain-like"/>
    <property type="match status" value="1"/>
</dbReference>
<reference evidence="1" key="1">
    <citation type="submission" date="2006-10" db="EMBL/GenBank/DDBJ databases">
        <authorList>
            <person name="Amadeo P."/>
            <person name="Zhao Q."/>
            <person name="Wortman J."/>
            <person name="Fraser-Liggett C."/>
            <person name="Carlton J."/>
        </authorList>
    </citation>
    <scope>NUCLEOTIDE SEQUENCE</scope>
    <source>
        <strain evidence="1">G3</strain>
    </source>
</reference>